<dbReference type="EMBL" id="MHHS01000012">
    <property type="protein sequence ID" value="OGY37314.1"/>
    <property type="molecule type" value="Genomic_DNA"/>
</dbReference>
<evidence type="ECO:0000256" key="6">
    <source>
        <dbReference type="ARBA" id="ARBA00022833"/>
    </source>
</evidence>
<sequence>MNSLKLGNWEITTTMQPDLGDVVFPFQTHGNATISAEECVSGQTQADGIYMDNAEYAIGINTADCLPLVLLTDKQALALHVSRKTLIRGLVKNIPGVMNLQEITHAYIGPHICEDHFGFEYAGEEIQEFMKKFPKSYTEQDGVIHVSLISAVQKYFDQWDLKNIQMHKDNRCTFEDGTLASKRRTGKANPGISTIVSRAVSDIV</sequence>
<accession>A0A1G1XBG8</accession>
<comment type="catalytic activity">
    <reaction evidence="7">
        <text>adenosine + H2O + H(+) = inosine + NH4(+)</text>
        <dbReference type="Rhea" id="RHEA:24408"/>
        <dbReference type="ChEBI" id="CHEBI:15377"/>
        <dbReference type="ChEBI" id="CHEBI:15378"/>
        <dbReference type="ChEBI" id="CHEBI:16335"/>
        <dbReference type="ChEBI" id="CHEBI:17596"/>
        <dbReference type="ChEBI" id="CHEBI:28938"/>
        <dbReference type="EC" id="3.5.4.4"/>
    </reaction>
    <physiologicalReaction direction="left-to-right" evidence="7">
        <dbReference type="Rhea" id="RHEA:24409"/>
    </physiologicalReaction>
</comment>
<dbReference type="Proteomes" id="UP000177941">
    <property type="component" value="Unassembled WGS sequence"/>
</dbReference>
<dbReference type="InterPro" id="IPR038371">
    <property type="entry name" value="Cu_polyphenol_OxRdtase_sf"/>
</dbReference>
<keyword evidence="5" id="KW-0378">Hydrolase</keyword>
<dbReference type="Gene3D" id="3.60.140.10">
    <property type="entry name" value="CNF1/YfiH-like putative cysteine hydrolases"/>
    <property type="match status" value="1"/>
</dbReference>
<organism evidence="10 11">
    <name type="scientific">Candidatus Andersenbacteria bacterium RIFCSPHIGHO2_12_FULL_45_11b</name>
    <dbReference type="NCBI Taxonomy" id="1797282"/>
    <lineage>
        <taxon>Bacteria</taxon>
        <taxon>Candidatus Anderseniibacteriota</taxon>
    </lineage>
</organism>
<evidence type="ECO:0000313" key="10">
    <source>
        <dbReference type="EMBL" id="OGY37314.1"/>
    </source>
</evidence>
<protein>
    <recommendedName>
        <fullName evidence="12">Purine nucleoside phosphorylase</fullName>
    </recommendedName>
</protein>
<comment type="catalytic activity">
    <reaction evidence="1">
        <text>inosine + phosphate = alpha-D-ribose 1-phosphate + hypoxanthine</text>
        <dbReference type="Rhea" id="RHEA:27646"/>
        <dbReference type="ChEBI" id="CHEBI:17368"/>
        <dbReference type="ChEBI" id="CHEBI:17596"/>
        <dbReference type="ChEBI" id="CHEBI:43474"/>
        <dbReference type="ChEBI" id="CHEBI:57720"/>
        <dbReference type="EC" id="2.4.2.1"/>
    </reaction>
    <physiologicalReaction direction="left-to-right" evidence="1">
        <dbReference type="Rhea" id="RHEA:27647"/>
    </physiologicalReaction>
</comment>
<evidence type="ECO:0000256" key="7">
    <source>
        <dbReference type="ARBA" id="ARBA00047989"/>
    </source>
</evidence>
<dbReference type="SUPFAM" id="SSF64438">
    <property type="entry name" value="CNF1/YfiH-like putative cysteine hydrolases"/>
    <property type="match status" value="1"/>
</dbReference>
<evidence type="ECO:0000256" key="4">
    <source>
        <dbReference type="ARBA" id="ARBA00022723"/>
    </source>
</evidence>
<dbReference type="GO" id="GO:0016787">
    <property type="term" value="F:hydrolase activity"/>
    <property type="evidence" value="ECO:0007669"/>
    <property type="project" value="UniProtKB-KW"/>
</dbReference>
<dbReference type="Pfam" id="PF02578">
    <property type="entry name" value="Cu-oxidase_4"/>
    <property type="match status" value="1"/>
</dbReference>
<dbReference type="PANTHER" id="PTHR30616">
    <property type="entry name" value="UNCHARACTERIZED PROTEIN YFIH"/>
    <property type="match status" value="1"/>
</dbReference>
<evidence type="ECO:0008006" key="12">
    <source>
        <dbReference type="Google" id="ProtNLM"/>
    </source>
</evidence>
<name>A0A1G1XBG8_9BACT</name>
<evidence type="ECO:0000313" key="11">
    <source>
        <dbReference type="Proteomes" id="UP000177941"/>
    </source>
</evidence>
<dbReference type="InterPro" id="IPR011324">
    <property type="entry name" value="Cytotoxic_necrot_fac-like_cat"/>
</dbReference>
<keyword evidence="3" id="KW-0808">Transferase</keyword>
<keyword evidence="4" id="KW-0479">Metal-binding</keyword>
<evidence type="ECO:0000256" key="2">
    <source>
        <dbReference type="ARBA" id="ARBA00007353"/>
    </source>
</evidence>
<dbReference type="InterPro" id="IPR003730">
    <property type="entry name" value="Cu_polyphenol_OxRdtase"/>
</dbReference>
<evidence type="ECO:0000256" key="5">
    <source>
        <dbReference type="ARBA" id="ARBA00022801"/>
    </source>
</evidence>
<evidence type="ECO:0000256" key="8">
    <source>
        <dbReference type="ARBA" id="ARBA00048968"/>
    </source>
</evidence>
<comment type="caution">
    <text evidence="10">The sequence shown here is derived from an EMBL/GenBank/DDBJ whole genome shotgun (WGS) entry which is preliminary data.</text>
</comment>
<dbReference type="GO" id="GO:0017061">
    <property type="term" value="F:S-methyl-5-thioadenosine phosphorylase activity"/>
    <property type="evidence" value="ECO:0007669"/>
    <property type="project" value="UniProtKB-EC"/>
</dbReference>
<dbReference type="AlphaFoldDB" id="A0A1G1XBG8"/>
<reference evidence="10 11" key="1">
    <citation type="journal article" date="2016" name="Nat. Commun.">
        <title>Thousands of microbial genomes shed light on interconnected biogeochemical processes in an aquifer system.</title>
        <authorList>
            <person name="Anantharaman K."/>
            <person name="Brown C.T."/>
            <person name="Hug L.A."/>
            <person name="Sharon I."/>
            <person name="Castelle C.J."/>
            <person name="Probst A.J."/>
            <person name="Thomas B.C."/>
            <person name="Singh A."/>
            <person name="Wilkins M.J."/>
            <person name="Karaoz U."/>
            <person name="Brodie E.L."/>
            <person name="Williams K.H."/>
            <person name="Hubbard S.S."/>
            <person name="Banfield J.F."/>
        </authorList>
    </citation>
    <scope>NUCLEOTIDE SEQUENCE [LARGE SCALE GENOMIC DNA]</scope>
</reference>
<comment type="catalytic activity">
    <reaction evidence="9">
        <text>S-methyl-5'-thioadenosine + phosphate = 5-(methylsulfanyl)-alpha-D-ribose 1-phosphate + adenine</text>
        <dbReference type="Rhea" id="RHEA:11852"/>
        <dbReference type="ChEBI" id="CHEBI:16708"/>
        <dbReference type="ChEBI" id="CHEBI:17509"/>
        <dbReference type="ChEBI" id="CHEBI:43474"/>
        <dbReference type="ChEBI" id="CHEBI:58533"/>
        <dbReference type="EC" id="2.4.2.28"/>
    </reaction>
    <physiologicalReaction direction="left-to-right" evidence="9">
        <dbReference type="Rhea" id="RHEA:11853"/>
    </physiologicalReaction>
</comment>
<proteinExistence type="inferred from homology"/>
<comment type="similarity">
    <text evidence="2">Belongs to the purine nucleoside phosphorylase YfiH/LACC1 family.</text>
</comment>
<comment type="catalytic activity">
    <reaction evidence="8">
        <text>adenosine + phosphate = alpha-D-ribose 1-phosphate + adenine</text>
        <dbReference type="Rhea" id="RHEA:27642"/>
        <dbReference type="ChEBI" id="CHEBI:16335"/>
        <dbReference type="ChEBI" id="CHEBI:16708"/>
        <dbReference type="ChEBI" id="CHEBI:43474"/>
        <dbReference type="ChEBI" id="CHEBI:57720"/>
        <dbReference type="EC" id="2.4.2.1"/>
    </reaction>
    <physiologicalReaction direction="left-to-right" evidence="8">
        <dbReference type="Rhea" id="RHEA:27643"/>
    </physiologicalReaction>
</comment>
<evidence type="ECO:0000256" key="3">
    <source>
        <dbReference type="ARBA" id="ARBA00022679"/>
    </source>
</evidence>
<evidence type="ECO:0000256" key="1">
    <source>
        <dbReference type="ARBA" id="ARBA00000553"/>
    </source>
</evidence>
<gene>
    <name evidence="10" type="ORF">A3E36_02470</name>
</gene>
<dbReference type="PANTHER" id="PTHR30616:SF2">
    <property type="entry name" value="PURINE NUCLEOSIDE PHOSPHORYLASE LACC1"/>
    <property type="match status" value="1"/>
</dbReference>
<keyword evidence="6" id="KW-0862">Zinc</keyword>
<dbReference type="GO" id="GO:0005507">
    <property type="term" value="F:copper ion binding"/>
    <property type="evidence" value="ECO:0007669"/>
    <property type="project" value="TreeGrafter"/>
</dbReference>
<evidence type="ECO:0000256" key="9">
    <source>
        <dbReference type="ARBA" id="ARBA00049893"/>
    </source>
</evidence>